<dbReference type="Proteomes" id="UP000712157">
    <property type="component" value="Unassembled WGS sequence"/>
</dbReference>
<proteinExistence type="predicted"/>
<dbReference type="RefSeq" id="WP_238720648.1">
    <property type="nucleotide sequence ID" value="NZ_JAHQCW010000004.1"/>
</dbReference>
<gene>
    <name evidence="1" type="ORF">KTH89_03520</name>
</gene>
<dbReference type="AlphaFoldDB" id="A0A949K638"/>
<sequence length="152" mass="17227">MYNREENVREINEALMAGHRALECLQDAEKCLSNAKDLGLWDMIGGGLLIGLLKHSRLDDASASIEEAKRLLLRFQKELKDVFIPTNLKMEIDGFITFADFFLDGVIADWYVQKKIDQALEEVQDARVRVGVVLSELEDMKQCEMKQCGFGG</sequence>
<organism evidence="1 2">
    <name type="scientific">Diplocloster agilis</name>
    <dbReference type="NCBI Taxonomy" id="2850323"/>
    <lineage>
        <taxon>Bacteria</taxon>
        <taxon>Bacillati</taxon>
        <taxon>Bacillota</taxon>
        <taxon>Clostridia</taxon>
        <taxon>Lachnospirales</taxon>
        <taxon>Lachnospiraceae</taxon>
        <taxon>Diplocloster</taxon>
    </lineage>
</organism>
<comment type="caution">
    <text evidence="1">The sequence shown here is derived from an EMBL/GenBank/DDBJ whole genome shotgun (WGS) entry which is preliminary data.</text>
</comment>
<protein>
    <submittedName>
        <fullName evidence="1">Uncharacterized protein</fullName>
    </submittedName>
</protein>
<dbReference type="EMBL" id="JAHQCW010000004">
    <property type="protein sequence ID" value="MBU9735592.1"/>
    <property type="molecule type" value="Genomic_DNA"/>
</dbReference>
<evidence type="ECO:0000313" key="1">
    <source>
        <dbReference type="EMBL" id="MBU9735592.1"/>
    </source>
</evidence>
<name>A0A949K638_9FIRM</name>
<accession>A0A949K638</accession>
<keyword evidence="2" id="KW-1185">Reference proteome</keyword>
<reference evidence="1" key="1">
    <citation type="submission" date="2021-06" db="EMBL/GenBank/DDBJ databases">
        <title>Description of novel taxa of the family Lachnospiraceae.</title>
        <authorList>
            <person name="Chaplin A.V."/>
            <person name="Sokolova S.R."/>
            <person name="Pikina A.P."/>
            <person name="Korzhanova M."/>
            <person name="Belova V."/>
            <person name="Korostin D."/>
            <person name="Efimov B.A."/>
        </authorList>
    </citation>
    <scope>NUCLEOTIDE SEQUENCE</scope>
    <source>
        <strain evidence="1">ASD5720</strain>
    </source>
</reference>
<evidence type="ECO:0000313" key="2">
    <source>
        <dbReference type="Proteomes" id="UP000712157"/>
    </source>
</evidence>